<comment type="caution">
    <text evidence="1">The sequence shown here is derived from an EMBL/GenBank/DDBJ whole genome shotgun (WGS) entry which is preliminary data.</text>
</comment>
<dbReference type="Proteomes" id="UP000318405">
    <property type="component" value="Unassembled WGS sequence"/>
</dbReference>
<dbReference type="Pfam" id="PF13714">
    <property type="entry name" value="PEP_mutase"/>
    <property type="match status" value="1"/>
</dbReference>
<evidence type="ECO:0000313" key="2">
    <source>
        <dbReference type="Proteomes" id="UP000318405"/>
    </source>
</evidence>
<dbReference type="AlphaFoldDB" id="A0A556B340"/>
<dbReference type="PANTHER" id="PTHR42905:SF5">
    <property type="entry name" value="CARBOXYVINYL-CARBOXYPHOSPHONATE PHOSPHORYLMUTASE, CHLOROPLASTIC"/>
    <property type="match status" value="1"/>
</dbReference>
<dbReference type="CDD" id="cd00377">
    <property type="entry name" value="ICL_PEPM"/>
    <property type="match status" value="1"/>
</dbReference>
<name>A0A556B340_9BURK</name>
<reference evidence="1 2" key="1">
    <citation type="submission" date="2019-07" db="EMBL/GenBank/DDBJ databases">
        <title>Qingshengfaniella alkalisoli gen. nov., sp. nov., isolated from saline soil.</title>
        <authorList>
            <person name="Xu L."/>
            <person name="Huang X.-X."/>
            <person name="Sun J.-Q."/>
        </authorList>
    </citation>
    <scope>NUCLEOTIDE SEQUENCE [LARGE SCALE GENOMIC DNA]</scope>
    <source>
        <strain evidence="1 2">DSM 27279</strain>
    </source>
</reference>
<dbReference type="SUPFAM" id="SSF51621">
    <property type="entry name" value="Phosphoenolpyruvate/pyruvate domain"/>
    <property type="match status" value="1"/>
</dbReference>
<keyword evidence="1" id="KW-0456">Lyase</keyword>
<protein>
    <submittedName>
        <fullName evidence="1">Isocitrate lyase/PEP mutase family protein</fullName>
    </submittedName>
</protein>
<proteinExistence type="predicted"/>
<dbReference type="InterPro" id="IPR015813">
    <property type="entry name" value="Pyrv/PenolPyrv_kinase-like_dom"/>
</dbReference>
<dbReference type="Gene3D" id="3.20.20.60">
    <property type="entry name" value="Phosphoenolpyruvate-binding domains"/>
    <property type="match status" value="1"/>
</dbReference>
<sequence>MRLRPLHNDVKPSTAFRKALTEGPLPAVGIWGGTAHHAQLAEEAGFEHFGVSGAATTTQLLGLPDAGLITLPELVENVRRICQAVSIPVVVDCDTGFGNAINVIRTVEEVIRAGAAGLFIEDQVAPKRCGFVKGKELIPIEEAVGKYRAACDTRDRLDKDVIIMARTDARGAIGGGMEEVFRRGRAYLDAGVDVLYVEALQTREEIRQVREAFPDALLKCTTQAIKPGLTNEEVRELRLVTMGQHISRVGSIAMYDFLLDYRKRGETAANEFTVAHEGHPLAGFGVFDLTGFPQVHTLEQRYLPEDHMERYEHSVGVYDPRKNTSKA</sequence>
<dbReference type="InterPro" id="IPR040442">
    <property type="entry name" value="Pyrv_kinase-like_dom_sf"/>
</dbReference>
<dbReference type="GO" id="GO:0016833">
    <property type="term" value="F:oxo-acid-lyase activity"/>
    <property type="evidence" value="ECO:0007669"/>
    <property type="project" value="UniProtKB-ARBA"/>
</dbReference>
<organism evidence="1 2">
    <name type="scientific">Verticiella sediminum</name>
    <dbReference type="NCBI Taxonomy" id="1247510"/>
    <lineage>
        <taxon>Bacteria</taxon>
        <taxon>Pseudomonadati</taxon>
        <taxon>Pseudomonadota</taxon>
        <taxon>Betaproteobacteria</taxon>
        <taxon>Burkholderiales</taxon>
        <taxon>Alcaligenaceae</taxon>
        <taxon>Verticiella</taxon>
    </lineage>
</organism>
<keyword evidence="2" id="KW-1185">Reference proteome</keyword>
<dbReference type="EMBL" id="VLTJ01000001">
    <property type="protein sequence ID" value="TSH99275.1"/>
    <property type="molecule type" value="Genomic_DNA"/>
</dbReference>
<dbReference type="InterPro" id="IPR039556">
    <property type="entry name" value="ICL/PEPM"/>
</dbReference>
<dbReference type="RefSeq" id="WP_143946184.1">
    <property type="nucleotide sequence ID" value="NZ_BAABMB010000001.1"/>
</dbReference>
<dbReference type="OrthoDB" id="9771433at2"/>
<dbReference type="PANTHER" id="PTHR42905">
    <property type="entry name" value="PHOSPHOENOLPYRUVATE CARBOXYLASE"/>
    <property type="match status" value="1"/>
</dbReference>
<gene>
    <name evidence="1" type="ORF">FOZ76_00680</name>
</gene>
<accession>A0A556B340</accession>
<evidence type="ECO:0000313" key="1">
    <source>
        <dbReference type="EMBL" id="TSH99275.1"/>
    </source>
</evidence>